<feature type="region of interest" description="Disordered" evidence="15">
    <location>
        <begin position="913"/>
        <end position="948"/>
    </location>
</feature>
<dbReference type="FunFam" id="3.40.50.300:FF:000077">
    <property type="entry name" value="Probable DNA repair helicase RAD25"/>
    <property type="match status" value="1"/>
</dbReference>
<feature type="region of interest" description="Disordered" evidence="15">
    <location>
        <begin position="862"/>
        <end position="898"/>
    </location>
</feature>
<evidence type="ECO:0000256" key="3">
    <source>
        <dbReference type="ARBA" id="ARBA00022741"/>
    </source>
</evidence>
<keyword evidence="11" id="KW-0539">Nucleus</keyword>
<name>A0A0F7SL09_PHARH</name>
<keyword evidence="4" id="KW-0227">DNA damage</keyword>
<dbReference type="InterPro" id="IPR032830">
    <property type="entry name" value="XPB/Ssl2_N"/>
</dbReference>
<feature type="region of interest" description="Disordered" evidence="15">
    <location>
        <begin position="300"/>
        <end position="319"/>
    </location>
</feature>
<evidence type="ECO:0000256" key="2">
    <source>
        <dbReference type="ARBA" id="ARBA00006637"/>
    </source>
</evidence>
<dbReference type="GO" id="GO:0005675">
    <property type="term" value="C:transcription factor TFIIH holo complex"/>
    <property type="evidence" value="ECO:0007669"/>
    <property type="project" value="TreeGrafter"/>
</dbReference>
<dbReference type="InterPro" id="IPR014001">
    <property type="entry name" value="Helicase_ATP-bd"/>
</dbReference>
<dbReference type="NCBIfam" id="TIGR00603">
    <property type="entry name" value="rad25"/>
    <property type="match status" value="1"/>
</dbReference>
<dbReference type="EC" id="5.6.2.4" evidence="13"/>
<dbReference type="PROSITE" id="PS51192">
    <property type="entry name" value="HELICASE_ATP_BIND_1"/>
    <property type="match status" value="1"/>
</dbReference>
<dbReference type="AlphaFoldDB" id="A0A0F7SL09"/>
<evidence type="ECO:0000256" key="6">
    <source>
        <dbReference type="ARBA" id="ARBA00022806"/>
    </source>
</evidence>
<comment type="subcellular location">
    <subcellularLocation>
        <location evidence="1">Nucleus</location>
    </subcellularLocation>
</comment>
<comment type="catalytic activity">
    <reaction evidence="12">
        <text>Couples ATP hydrolysis with the unwinding of duplex DNA by translocating in the 3'-5' direction.</text>
        <dbReference type="EC" id="5.6.2.4"/>
    </reaction>
</comment>
<dbReference type="GO" id="GO:0043138">
    <property type="term" value="F:3'-5' DNA helicase activity"/>
    <property type="evidence" value="ECO:0007669"/>
    <property type="project" value="UniProtKB-EC"/>
</dbReference>
<evidence type="ECO:0000259" key="17">
    <source>
        <dbReference type="PROSITE" id="PS51194"/>
    </source>
</evidence>
<keyword evidence="6 18" id="KW-0347">Helicase</keyword>
<dbReference type="InterPro" id="IPR032438">
    <property type="entry name" value="ERCC3_RAD25_C"/>
</dbReference>
<reference evidence="18" key="1">
    <citation type="submission" date="2014-08" db="EMBL/GenBank/DDBJ databases">
        <authorList>
            <person name="Sharma Rahul"/>
            <person name="Thines Marco"/>
        </authorList>
    </citation>
    <scope>NUCLEOTIDE SEQUENCE</scope>
</reference>
<feature type="region of interest" description="Disordered" evidence="15">
    <location>
        <begin position="22"/>
        <end position="47"/>
    </location>
</feature>
<evidence type="ECO:0000256" key="11">
    <source>
        <dbReference type="ARBA" id="ARBA00023242"/>
    </source>
</evidence>
<evidence type="ECO:0000256" key="12">
    <source>
        <dbReference type="ARBA" id="ARBA00034617"/>
    </source>
</evidence>
<evidence type="ECO:0000256" key="15">
    <source>
        <dbReference type="SAM" id="MobiDB-lite"/>
    </source>
</evidence>
<feature type="compositionally biased region" description="Low complexity" evidence="15">
    <location>
        <begin position="92"/>
        <end position="124"/>
    </location>
</feature>
<dbReference type="Pfam" id="PF16203">
    <property type="entry name" value="ERCC3_RAD25_C"/>
    <property type="match status" value="1"/>
</dbReference>
<evidence type="ECO:0000256" key="9">
    <source>
        <dbReference type="ARBA" id="ARBA00023204"/>
    </source>
</evidence>
<dbReference type="InterPro" id="IPR001161">
    <property type="entry name" value="XPB/Ssl2"/>
</dbReference>
<dbReference type="SMART" id="SM00487">
    <property type="entry name" value="DEXDc"/>
    <property type="match status" value="1"/>
</dbReference>
<dbReference type="CDD" id="cd18029">
    <property type="entry name" value="DEXHc_XPB"/>
    <property type="match status" value="1"/>
</dbReference>
<feature type="domain" description="Helicase ATP-binding" evidence="16">
    <location>
        <begin position="464"/>
        <end position="626"/>
    </location>
</feature>
<dbReference type="InterPro" id="IPR001650">
    <property type="entry name" value="Helicase_C-like"/>
</dbReference>
<evidence type="ECO:0000256" key="4">
    <source>
        <dbReference type="ARBA" id="ARBA00022763"/>
    </source>
</evidence>
<dbReference type="SUPFAM" id="SSF52540">
    <property type="entry name" value="P-loop containing nucleoside triphosphate hydrolases"/>
    <property type="match status" value="2"/>
</dbReference>
<proteinExistence type="inferred from homology"/>
<dbReference type="PRINTS" id="PR00851">
    <property type="entry name" value="XRODRMPGMNTB"/>
</dbReference>
<dbReference type="EMBL" id="LN483326">
    <property type="protein sequence ID" value="CDZ98139.1"/>
    <property type="molecule type" value="Genomic_DNA"/>
</dbReference>
<keyword evidence="9" id="KW-0234">DNA repair</keyword>
<comment type="similarity">
    <text evidence="2">Belongs to the helicase family. RAD25/XPB subfamily.</text>
</comment>
<evidence type="ECO:0000256" key="10">
    <source>
        <dbReference type="ARBA" id="ARBA00023235"/>
    </source>
</evidence>
<feature type="region of interest" description="Disordered" evidence="15">
    <location>
        <begin position="347"/>
        <end position="372"/>
    </location>
</feature>
<organism evidence="18">
    <name type="scientific">Phaffia rhodozyma</name>
    <name type="common">Yeast</name>
    <name type="synonym">Xanthophyllomyces dendrorhous</name>
    <dbReference type="NCBI Taxonomy" id="264483"/>
    <lineage>
        <taxon>Eukaryota</taxon>
        <taxon>Fungi</taxon>
        <taxon>Dikarya</taxon>
        <taxon>Basidiomycota</taxon>
        <taxon>Agaricomycotina</taxon>
        <taxon>Tremellomycetes</taxon>
        <taxon>Cystofilobasidiales</taxon>
        <taxon>Mrakiaceae</taxon>
        <taxon>Phaffia</taxon>
    </lineage>
</organism>
<feature type="domain" description="Helicase C-terminal" evidence="17">
    <location>
        <begin position="680"/>
        <end position="834"/>
    </location>
</feature>
<dbReference type="GO" id="GO:0005524">
    <property type="term" value="F:ATP binding"/>
    <property type="evidence" value="ECO:0007669"/>
    <property type="project" value="UniProtKB-KW"/>
</dbReference>
<dbReference type="GO" id="GO:0006289">
    <property type="term" value="P:nucleotide-excision repair"/>
    <property type="evidence" value="ECO:0007669"/>
    <property type="project" value="InterPro"/>
</dbReference>
<protein>
    <recommendedName>
        <fullName evidence="13">DNA 3'-5' helicase</fullName>
        <ecNumber evidence="13">5.6.2.4</ecNumber>
    </recommendedName>
</protein>
<dbReference type="FunFam" id="3.40.50.300:FF:000117">
    <property type="entry name" value="Putative DNA repair helicase rad25"/>
    <property type="match status" value="1"/>
</dbReference>
<dbReference type="InterPro" id="IPR006935">
    <property type="entry name" value="Helicase/UvrB_N"/>
</dbReference>
<keyword evidence="7" id="KW-0067">ATP-binding</keyword>
<feature type="compositionally biased region" description="Polar residues" evidence="15">
    <location>
        <begin position="304"/>
        <end position="318"/>
    </location>
</feature>
<keyword evidence="3" id="KW-0547">Nucleotide-binding</keyword>
<feature type="region of interest" description="Disordered" evidence="15">
    <location>
        <begin position="69"/>
        <end position="150"/>
    </location>
</feature>
<comment type="catalytic activity">
    <reaction evidence="14">
        <text>ATP + H2O = ADP + phosphate + H(+)</text>
        <dbReference type="Rhea" id="RHEA:13065"/>
        <dbReference type="ChEBI" id="CHEBI:15377"/>
        <dbReference type="ChEBI" id="CHEBI:15378"/>
        <dbReference type="ChEBI" id="CHEBI:30616"/>
        <dbReference type="ChEBI" id="CHEBI:43474"/>
        <dbReference type="ChEBI" id="CHEBI:456216"/>
        <dbReference type="EC" id="5.6.2.4"/>
    </reaction>
</comment>
<evidence type="ECO:0000256" key="14">
    <source>
        <dbReference type="ARBA" id="ARBA00048988"/>
    </source>
</evidence>
<dbReference type="GO" id="GO:0003677">
    <property type="term" value="F:DNA binding"/>
    <property type="evidence" value="ECO:0007669"/>
    <property type="project" value="UniProtKB-KW"/>
</dbReference>
<evidence type="ECO:0000259" key="16">
    <source>
        <dbReference type="PROSITE" id="PS51192"/>
    </source>
</evidence>
<dbReference type="PANTHER" id="PTHR11274">
    <property type="entry name" value="RAD25/XP-B DNA REPAIR HELICASE"/>
    <property type="match status" value="1"/>
</dbReference>
<dbReference type="GO" id="GO:0097550">
    <property type="term" value="C:transcription preinitiation complex"/>
    <property type="evidence" value="ECO:0007669"/>
    <property type="project" value="TreeGrafter"/>
</dbReference>
<evidence type="ECO:0000256" key="8">
    <source>
        <dbReference type="ARBA" id="ARBA00023125"/>
    </source>
</evidence>
<accession>A0A0F7SL09</accession>
<dbReference type="CDD" id="cd18789">
    <property type="entry name" value="SF2_C_XPB"/>
    <property type="match status" value="1"/>
</dbReference>
<evidence type="ECO:0000313" key="18">
    <source>
        <dbReference type="EMBL" id="CDZ98139.1"/>
    </source>
</evidence>
<dbReference type="PROSITE" id="PS51194">
    <property type="entry name" value="HELICASE_CTER"/>
    <property type="match status" value="1"/>
</dbReference>
<dbReference type="GO" id="GO:0016787">
    <property type="term" value="F:hydrolase activity"/>
    <property type="evidence" value="ECO:0007669"/>
    <property type="project" value="UniProtKB-KW"/>
</dbReference>
<feature type="compositionally biased region" description="Basic and acidic residues" evidence="15">
    <location>
        <begin position="874"/>
        <end position="883"/>
    </location>
</feature>
<dbReference type="InterPro" id="IPR027417">
    <property type="entry name" value="P-loop_NTPase"/>
</dbReference>
<dbReference type="Gene3D" id="3.40.50.300">
    <property type="entry name" value="P-loop containing nucleotide triphosphate hydrolases"/>
    <property type="match status" value="2"/>
</dbReference>
<dbReference type="Pfam" id="PF13625">
    <property type="entry name" value="Helicase_C_3"/>
    <property type="match status" value="1"/>
</dbReference>
<keyword evidence="5" id="KW-0378">Hydrolase</keyword>
<dbReference type="SMART" id="SM00490">
    <property type="entry name" value="HELICc"/>
    <property type="match status" value="1"/>
</dbReference>
<evidence type="ECO:0000256" key="13">
    <source>
        <dbReference type="ARBA" id="ARBA00034808"/>
    </source>
</evidence>
<keyword evidence="8" id="KW-0238">DNA-binding</keyword>
<dbReference type="GO" id="GO:0000112">
    <property type="term" value="C:nucleotide-excision repair factor 3 complex"/>
    <property type="evidence" value="ECO:0007669"/>
    <property type="project" value="TreeGrafter"/>
</dbReference>
<evidence type="ECO:0000256" key="1">
    <source>
        <dbReference type="ARBA" id="ARBA00004123"/>
    </source>
</evidence>
<feature type="compositionally biased region" description="Basic and acidic residues" evidence="15">
    <location>
        <begin position="920"/>
        <end position="948"/>
    </location>
</feature>
<feature type="compositionally biased region" description="Polar residues" evidence="15">
    <location>
        <begin position="34"/>
        <end position="47"/>
    </location>
</feature>
<dbReference type="PANTHER" id="PTHR11274:SF0">
    <property type="entry name" value="GENERAL TRANSCRIPTION AND DNA REPAIR FACTOR IIH HELICASE SUBUNIT XPB"/>
    <property type="match status" value="1"/>
</dbReference>
<evidence type="ECO:0000256" key="7">
    <source>
        <dbReference type="ARBA" id="ARBA00022840"/>
    </source>
</evidence>
<dbReference type="Pfam" id="PF04851">
    <property type="entry name" value="ResIII"/>
    <property type="match status" value="1"/>
</dbReference>
<dbReference type="InterPro" id="IPR050615">
    <property type="entry name" value="ATP-dep_DNA_Helicase"/>
</dbReference>
<sequence length="948" mass="105797">MTIVTRFMTSLLTFNFSPPSDRTDTMIPRAGPSSLRQSTVAAHTNQPEQVTEIEDEETQDAVDYEDIDFYSDASSPPPVPRQIKKIRLTQPSTTGSTSGGPRINLSALTRRAATDTATASTASSNNESIIPPTEEGRLTENSPQLTGSSPSDLLSSLFPIDLGDEWLKGDHSSRPLWIDENGTIILEGFSPIAEQAQDFLVAVAEPVSRPAFIHEYLLTEYSLYAAMSVGLETEDIIEVLNRLSKIPIPEDLLQQIRTWTASYGKIKLVLKHNHYYLESSHPELLQRLLRDDVIKKARALPPISGSQNGTPLTGSNSGLGRDIAPKRAGLVIPGTEAAKKARLGIAGGSVTPGAGQGQQLEEAKETTEMGDDEILIRREVEDEFFKGVDVGLEKEDQLDEDEDVHTFEIQPAEIENVKKRCKDIEYPVLEEYDFRNDQINPDLEIDLKPITVIRPYQEKSLSKMFGNGRARSGIIVLPCGAGKTLVGITAACTIKKSTLVLCTSGVSVMQWRQQFLHFSNIQEKQISVFTADEKEMFTGPSGIVVSTYSMIANTSKRSHASAKMMDFLTSREWGFLLLDEVHVAPANVFRRAVSTLKTHAKLGLTATLVREDDRITDLNYLIGPKLYEANWMDLAAKGHIANVQCAEVWCPMTPEFYKEYLREGSRKKLLLHCMNPTKFQSCQYLIDFHETRGDKIIVFSDNVYALETYAIKLGKPFIHGATSQVERIRILDRFQNDPAVSTIFLSKVGDTSIDLPEATCLIQISSHFGSRRQEAQRLGRILRAKRRNDEGFNAFFYSLVSQDTTEMFYSTKRQKFLVDQGYAFKVITKLEGLESLPSLVFPTQKEQIELLESVLRQNESKAEVISDQSNYDKTAGKRGRDPTFDTGAPAAKRSVGSMVGLSGGQHMSYVEQNKSVNKSISKDANRNKLFKKRDAQNKAYRKEQSQRE</sequence>
<evidence type="ECO:0000256" key="5">
    <source>
        <dbReference type="ARBA" id="ARBA00022801"/>
    </source>
</evidence>
<keyword evidence="10" id="KW-0413">Isomerase</keyword>
<dbReference type="GO" id="GO:0006367">
    <property type="term" value="P:transcription initiation at RNA polymerase II promoter"/>
    <property type="evidence" value="ECO:0007669"/>
    <property type="project" value="InterPro"/>
</dbReference>